<protein>
    <submittedName>
        <fullName evidence="1">Uncharacterized protein</fullName>
    </submittedName>
</protein>
<gene>
    <name evidence="1" type="ORF">A6M23_19320</name>
</gene>
<name>A0A1C2HWA8_ACITH</name>
<proteinExistence type="predicted"/>
<comment type="caution">
    <text evidence="1">The sequence shown here is derived from an EMBL/GenBank/DDBJ whole genome shotgun (WGS) entry which is preliminary data.</text>
</comment>
<organism evidence="1 2">
    <name type="scientific">Acidithiobacillus thiooxidans</name>
    <name type="common">Thiobacillus thiooxidans</name>
    <dbReference type="NCBI Taxonomy" id="930"/>
    <lineage>
        <taxon>Bacteria</taxon>
        <taxon>Pseudomonadati</taxon>
        <taxon>Pseudomonadota</taxon>
        <taxon>Acidithiobacillia</taxon>
        <taxon>Acidithiobacillales</taxon>
        <taxon>Acidithiobacillaceae</taxon>
        <taxon>Acidithiobacillus</taxon>
    </lineage>
</organism>
<evidence type="ECO:0000313" key="1">
    <source>
        <dbReference type="EMBL" id="OCX68022.1"/>
    </source>
</evidence>
<evidence type="ECO:0000313" key="2">
    <source>
        <dbReference type="Proteomes" id="UP000095008"/>
    </source>
</evidence>
<accession>A0A1C2HWA8</accession>
<dbReference type="EMBL" id="LWRY01000283">
    <property type="protein sequence ID" value="OCX68022.1"/>
    <property type="molecule type" value="Genomic_DNA"/>
</dbReference>
<keyword evidence="2" id="KW-1185">Reference proteome</keyword>
<sequence>MQAIYAGVAGNRHIVQFRFFTDKPKSEFVYADLRIDDPASEVFLYANIRCRAVGIEGHSAALAQALDAVGIEMDTSINGVGHNAVVNAISAIMRALGHTEYTVIEI</sequence>
<dbReference type="Proteomes" id="UP000095008">
    <property type="component" value="Unassembled WGS sequence"/>
</dbReference>
<dbReference type="AlphaFoldDB" id="A0A1C2HWA8"/>
<reference evidence="1" key="1">
    <citation type="journal article" date="2016" name="Int. J. Mol. Sci.">
        <title>Comparative genomics of the extreme acidophile Acidithiobacillus thiooxidans reveals intraspecific divergence and niche adaptation.</title>
        <authorList>
            <person name="Zhang X."/>
            <person name="Feng X."/>
            <person name="Tao J."/>
            <person name="Ma L."/>
            <person name="Xiao Y."/>
            <person name="Liang Y."/>
            <person name="Liu X."/>
            <person name="Yin H."/>
        </authorList>
    </citation>
    <scope>NUCLEOTIDE SEQUENCE [LARGE SCALE GENOMIC DNA]</scope>
    <source>
        <strain evidence="1">DXS-W</strain>
    </source>
</reference>